<feature type="domain" description="PglD N-terminal" evidence="2">
    <location>
        <begin position="6"/>
        <end position="76"/>
    </location>
</feature>
<dbReference type="EMBL" id="JAGTXB010000007">
    <property type="protein sequence ID" value="MBS0028826.1"/>
    <property type="molecule type" value="Genomic_DNA"/>
</dbReference>
<comment type="caution">
    <text evidence="3">The sequence shown here is derived from an EMBL/GenBank/DDBJ whole genome shotgun (WGS) entry which is preliminary data.</text>
</comment>
<dbReference type="SUPFAM" id="SSF51161">
    <property type="entry name" value="Trimeric LpxA-like enzymes"/>
    <property type="match status" value="1"/>
</dbReference>
<evidence type="ECO:0000313" key="4">
    <source>
        <dbReference type="Proteomes" id="UP000676386"/>
    </source>
</evidence>
<evidence type="ECO:0000259" key="2">
    <source>
        <dbReference type="Pfam" id="PF17836"/>
    </source>
</evidence>
<reference evidence="3 4" key="1">
    <citation type="submission" date="2021-04" db="EMBL/GenBank/DDBJ databases">
        <title>Chitinophaga sp. nov., isolated from the rhizosphere soil.</title>
        <authorList>
            <person name="He S."/>
        </authorList>
    </citation>
    <scope>NUCLEOTIDE SEQUENCE [LARGE SCALE GENOMIC DNA]</scope>
    <source>
        <strain evidence="3 4">2R12</strain>
    </source>
</reference>
<dbReference type="Gene3D" id="3.40.50.20">
    <property type="match status" value="1"/>
</dbReference>
<organism evidence="3 4">
    <name type="scientific">Chitinophaga hostae</name>
    <dbReference type="NCBI Taxonomy" id="2831022"/>
    <lineage>
        <taxon>Bacteria</taxon>
        <taxon>Pseudomonadati</taxon>
        <taxon>Bacteroidota</taxon>
        <taxon>Chitinophagia</taxon>
        <taxon>Chitinophagales</taxon>
        <taxon>Chitinophagaceae</taxon>
        <taxon>Chitinophaga</taxon>
    </lineage>
</organism>
<evidence type="ECO:0000313" key="3">
    <source>
        <dbReference type="EMBL" id="MBS0028826.1"/>
    </source>
</evidence>
<dbReference type="Pfam" id="PF17836">
    <property type="entry name" value="PglD_N"/>
    <property type="match status" value="1"/>
</dbReference>
<dbReference type="RefSeq" id="WP_211973933.1">
    <property type="nucleotide sequence ID" value="NZ_CBFHAM010000069.1"/>
</dbReference>
<dbReference type="Proteomes" id="UP000676386">
    <property type="component" value="Unassembled WGS sequence"/>
</dbReference>
<protein>
    <recommendedName>
        <fullName evidence="2">PglD N-terminal domain-containing protein</fullName>
    </recommendedName>
</protein>
<dbReference type="PANTHER" id="PTHR43300:SF7">
    <property type="entry name" value="UDP-N-ACETYLBACILLOSAMINE N-ACETYLTRANSFERASE"/>
    <property type="match status" value="1"/>
</dbReference>
<name>A0ABS5J0S8_9BACT</name>
<accession>A0ABS5J0S8</accession>
<comment type="similarity">
    <text evidence="1">Belongs to the transferase hexapeptide repeat family.</text>
</comment>
<dbReference type="Gene3D" id="2.160.10.10">
    <property type="entry name" value="Hexapeptide repeat proteins"/>
    <property type="match status" value="1"/>
</dbReference>
<sequence length="182" mass="18815">MSMSFLIYGAGGHANVLADLGALAGADIPVMFSDDTLHHGQRNNRVIRSYDPLLFPELPLILGIGNNSVREMIAGKVTHSFTVLSHTTAYVAADAIIGNGTVVLANAVVQANSRIGNHVIINAGAVIDHDAVIGDFVHISPNAYIGGGAIIEKGVVIGPGAIIQRNAVVKQGTVVPPLTLVA</sequence>
<dbReference type="InterPro" id="IPR050179">
    <property type="entry name" value="Trans_hexapeptide_repeat"/>
</dbReference>
<keyword evidence="4" id="KW-1185">Reference proteome</keyword>
<proteinExistence type="inferred from homology"/>
<dbReference type="InterPro" id="IPR041561">
    <property type="entry name" value="PglD_N"/>
</dbReference>
<evidence type="ECO:0000256" key="1">
    <source>
        <dbReference type="ARBA" id="ARBA00007274"/>
    </source>
</evidence>
<dbReference type="Pfam" id="PF00132">
    <property type="entry name" value="Hexapep"/>
    <property type="match status" value="2"/>
</dbReference>
<dbReference type="PANTHER" id="PTHR43300">
    <property type="entry name" value="ACETYLTRANSFERASE"/>
    <property type="match status" value="1"/>
</dbReference>
<gene>
    <name evidence="3" type="ORF">KE626_16015</name>
</gene>
<dbReference type="InterPro" id="IPR011004">
    <property type="entry name" value="Trimer_LpxA-like_sf"/>
</dbReference>
<dbReference type="InterPro" id="IPR001451">
    <property type="entry name" value="Hexapep"/>
</dbReference>